<dbReference type="EMBL" id="CDMC01000012">
    <property type="protein sequence ID" value="CEL08678.1"/>
    <property type="molecule type" value="Genomic_DNA"/>
</dbReference>
<evidence type="ECO:0000313" key="2">
    <source>
        <dbReference type="Proteomes" id="UP000054771"/>
    </source>
</evidence>
<organism evidence="1 2">
    <name type="scientific">Aspergillus calidoustus</name>
    <dbReference type="NCBI Taxonomy" id="454130"/>
    <lineage>
        <taxon>Eukaryota</taxon>
        <taxon>Fungi</taxon>
        <taxon>Dikarya</taxon>
        <taxon>Ascomycota</taxon>
        <taxon>Pezizomycotina</taxon>
        <taxon>Eurotiomycetes</taxon>
        <taxon>Eurotiomycetidae</taxon>
        <taxon>Eurotiales</taxon>
        <taxon>Aspergillaceae</taxon>
        <taxon>Aspergillus</taxon>
        <taxon>Aspergillus subgen. Nidulantes</taxon>
    </lineage>
</organism>
<protein>
    <submittedName>
        <fullName evidence="1">Uncharacterized protein</fullName>
    </submittedName>
</protein>
<keyword evidence="2" id="KW-1185">Reference proteome</keyword>
<proteinExistence type="predicted"/>
<dbReference type="OrthoDB" id="4501863at2759"/>
<evidence type="ECO:0000313" key="1">
    <source>
        <dbReference type="EMBL" id="CEL08678.1"/>
    </source>
</evidence>
<gene>
    <name evidence="1" type="ORF">ASPCAL11823</name>
</gene>
<dbReference type="Proteomes" id="UP000054771">
    <property type="component" value="Unassembled WGS sequence"/>
</dbReference>
<accession>A0A0U5GA29</accession>
<dbReference type="AlphaFoldDB" id="A0A0U5GA29"/>
<sequence length="67" mass="7724">MGTNTNVELLKAEVNQDEESFFSNPVHGKFTKYITIEPDLYSADICFELTFRTVLPDLPERRARGEE</sequence>
<name>A0A0U5GA29_ASPCI</name>
<reference evidence="2" key="1">
    <citation type="journal article" date="2016" name="Genome Announc.">
        <title>Draft genome sequences of fungus Aspergillus calidoustus.</title>
        <authorList>
            <person name="Horn F."/>
            <person name="Linde J."/>
            <person name="Mattern D.J."/>
            <person name="Walther G."/>
            <person name="Guthke R."/>
            <person name="Scherlach K."/>
            <person name="Martin K."/>
            <person name="Brakhage A.A."/>
            <person name="Petzke L."/>
            <person name="Valiante V."/>
        </authorList>
    </citation>
    <scope>NUCLEOTIDE SEQUENCE [LARGE SCALE GENOMIC DNA]</scope>
    <source>
        <strain evidence="2">SF006504</strain>
    </source>
</reference>